<dbReference type="GO" id="GO:0003677">
    <property type="term" value="F:DNA binding"/>
    <property type="evidence" value="ECO:0007669"/>
    <property type="project" value="InterPro"/>
</dbReference>
<dbReference type="EMBL" id="AP024086">
    <property type="protein sequence ID" value="BCL60457.1"/>
    <property type="molecule type" value="Genomic_DNA"/>
</dbReference>
<dbReference type="GO" id="GO:0006355">
    <property type="term" value="P:regulation of DNA-templated transcription"/>
    <property type="evidence" value="ECO:0007669"/>
    <property type="project" value="InterPro"/>
</dbReference>
<protein>
    <submittedName>
        <fullName evidence="1">Integration host factor subunit alpha</fullName>
    </submittedName>
</protein>
<dbReference type="GO" id="GO:0005829">
    <property type="term" value="C:cytosol"/>
    <property type="evidence" value="ECO:0007669"/>
    <property type="project" value="TreeGrafter"/>
</dbReference>
<sequence length="109" mass="12572">MDNITEEKKPQNLTRRELAEVLSDKLGFSQSNCAQIVDSFIAAMKRALLNGEEIKLVHFGTFTVREKAPRKGRNPRTGETITIKKRNTVSFRASKKLRERINRKEELIE</sequence>
<dbReference type="PANTHER" id="PTHR33175">
    <property type="entry name" value="DNA-BINDING PROTEIN HU"/>
    <property type="match status" value="1"/>
</dbReference>
<dbReference type="PANTHER" id="PTHR33175:SF2">
    <property type="entry name" value="INTEGRATION HOST FACTOR SUBUNIT ALPHA"/>
    <property type="match status" value="1"/>
</dbReference>
<evidence type="ECO:0000313" key="1">
    <source>
        <dbReference type="EMBL" id="BCL60457.1"/>
    </source>
</evidence>
<dbReference type="InterPro" id="IPR000119">
    <property type="entry name" value="Hist_DNA-bd"/>
</dbReference>
<name>A0A8D5JLD2_9BACT</name>
<dbReference type="Pfam" id="PF00216">
    <property type="entry name" value="Bac_DNA_binding"/>
    <property type="match status" value="1"/>
</dbReference>
<evidence type="ECO:0000313" key="2">
    <source>
        <dbReference type="Proteomes" id="UP000826725"/>
    </source>
</evidence>
<reference evidence="1" key="1">
    <citation type="submission" date="2020-09" db="EMBL/GenBank/DDBJ databases">
        <title>Desulfogranum mesoprofundum gen. nov., sp. nov., a novel mesophilic, sulfate-reducing chemolithoautotroph isolated from a deep-sea hydrothermal vent chimney in the Suiyo Seamount.</title>
        <authorList>
            <person name="Hashimoto Y."/>
            <person name="Nakagawa S."/>
        </authorList>
    </citation>
    <scope>NUCLEOTIDE SEQUENCE</scope>
    <source>
        <strain evidence="1">KT2</strain>
    </source>
</reference>
<proteinExistence type="predicted"/>
<dbReference type="RefSeq" id="WP_228856580.1">
    <property type="nucleotide sequence ID" value="NZ_AP024086.1"/>
</dbReference>
<dbReference type="AlphaFoldDB" id="A0A8D5JLD2"/>
<keyword evidence="2" id="KW-1185">Reference proteome</keyword>
<dbReference type="GO" id="GO:0030527">
    <property type="term" value="F:structural constituent of chromatin"/>
    <property type="evidence" value="ECO:0007669"/>
    <property type="project" value="InterPro"/>
</dbReference>
<dbReference type="KEGG" id="dbk:DGMP_11500"/>
<gene>
    <name evidence="1" type="primary">ihfA</name>
    <name evidence="1" type="ORF">DGMP_11500</name>
</gene>
<dbReference type="Proteomes" id="UP000826725">
    <property type="component" value="Chromosome"/>
</dbReference>
<accession>A0A8D5JLD2</accession>
<dbReference type="GO" id="GO:0006310">
    <property type="term" value="P:DNA recombination"/>
    <property type="evidence" value="ECO:0007669"/>
    <property type="project" value="InterPro"/>
</dbReference>
<dbReference type="InterPro" id="IPR005684">
    <property type="entry name" value="IHF_alpha"/>
</dbReference>
<dbReference type="SMART" id="SM00411">
    <property type="entry name" value="BHL"/>
    <property type="match status" value="1"/>
</dbReference>
<dbReference type="CDD" id="cd13835">
    <property type="entry name" value="IHF_A"/>
    <property type="match status" value="1"/>
</dbReference>
<organism evidence="1 2">
    <name type="scientific">Desulfomarina profundi</name>
    <dbReference type="NCBI Taxonomy" id="2772557"/>
    <lineage>
        <taxon>Bacteria</taxon>
        <taxon>Pseudomonadati</taxon>
        <taxon>Thermodesulfobacteriota</taxon>
        <taxon>Desulfobulbia</taxon>
        <taxon>Desulfobulbales</taxon>
        <taxon>Desulfobulbaceae</taxon>
        <taxon>Desulfomarina</taxon>
    </lineage>
</organism>